<evidence type="ECO:0000313" key="5">
    <source>
        <dbReference type="EMBL" id="MDQ0497289.1"/>
    </source>
</evidence>
<dbReference type="EMBL" id="JAUSWA010000067">
    <property type="protein sequence ID" value="MDQ0497289.1"/>
    <property type="molecule type" value="Genomic_DNA"/>
</dbReference>
<sequence>MTELKYETLVIKRQGMTRNLPAGIDESLQWVANTATLIYGENDAVLVDTFTTVEQNQALVDWVVASGKNLTTIYITHGHGDHFFGINMLQERFPNARAIATPEAVSTMPYQFSQVALDTFWNKLFPGQIPDKLVSAEALEGNEFELEGHKLVVVDTGFTDTVSTTALHVPSIGLVVAGDAVYNDIHPLLSETNEQTRLDWLAALDRIEALKPTAVIAGHKKPENDDSPDNIGKTRQYIMDFIRLNEVTTTAEDLFNRMMEIYPNRANPGSLWGASNAAKA</sequence>
<comment type="catalytic activity">
    <reaction evidence="3">
        <text>3',5'-cyclic UMP + H2O = UMP + H(+)</text>
        <dbReference type="Rhea" id="RHEA:70575"/>
        <dbReference type="ChEBI" id="CHEBI:15377"/>
        <dbReference type="ChEBI" id="CHEBI:15378"/>
        <dbReference type="ChEBI" id="CHEBI:57865"/>
        <dbReference type="ChEBI" id="CHEBI:184387"/>
    </reaction>
    <physiologicalReaction direction="left-to-right" evidence="3">
        <dbReference type="Rhea" id="RHEA:70576"/>
    </physiologicalReaction>
</comment>
<dbReference type="PANTHER" id="PTHR42951">
    <property type="entry name" value="METALLO-BETA-LACTAMASE DOMAIN-CONTAINING"/>
    <property type="match status" value="1"/>
</dbReference>
<evidence type="ECO:0000313" key="6">
    <source>
        <dbReference type="Proteomes" id="UP001242811"/>
    </source>
</evidence>
<reference evidence="5 6" key="1">
    <citation type="submission" date="2023-07" db="EMBL/GenBank/DDBJ databases">
        <title>Genomic Encyclopedia of Type Strains, Phase IV (KMG-IV): sequencing the most valuable type-strain genomes for metagenomic binning, comparative biology and taxonomic classification.</title>
        <authorList>
            <person name="Goeker M."/>
        </authorList>
    </citation>
    <scope>NUCLEOTIDE SEQUENCE [LARGE SCALE GENOMIC DNA]</scope>
    <source>
        <strain evidence="5 6">DSM 14914</strain>
    </source>
</reference>
<keyword evidence="6" id="KW-1185">Reference proteome</keyword>
<gene>
    <name evidence="5" type="ORF">QOZ95_005508</name>
</gene>
<dbReference type="PANTHER" id="PTHR42951:SF14">
    <property type="entry name" value="METALLO-BETA-LACTAMASE SUPERFAMILY PROTEIN"/>
    <property type="match status" value="1"/>
</dbReference>
<dbReference type="RefSeq" id="WP_152381722.1">
    <property type="nucleotide sequence ID" value="NZ_CP045298.1"/>
</dbReference>
<comment type="catalytic activity">
    <reaction evidence="1">
        <text>3',5'-cyclic CMP + H2O = CMP + H(+)</text>
        <dbReference type="Rhea" id="RHEA:72675"/>
        <dbReference type="ChEBI" id="CHEBI:15377"/>
        <dbReference type="ChEBI" id="CHEBI:15378"/>
        <dbReference type="ChEBI" id="CHEBI:58003"/>
        <dbReference type="ChEBI" id="CHEBI:60377"/>
    </reaction>
    <physiologicalReaction direction="left-to-right" evidence="1">
        <dbReference type="Rhea" id="RHEA:72676"/>
    </physiologicalReaction>
</comment>
<proteinExistence type="predicted"/>
<evidence type="ECO:0000256" key="3">
    <source>
        <dbReference type="ARBA" id="ARBA00048505"/>
    </source>
</evidence>
<dbReference type="Gene3D" id="3.60.15.10">
    <property type="entry name" value="Ribonuclease Z/Hydroxyacylglutathione hydrolase-like"/>
    <property type="match status" value="1"/>
</dbReference>
<dbReference type="InterPro" id="IPR050855">
    <property type="entry name" value="NDM-1-like"/>
</dbReference>
<evidence type="ECO:0000256" key="2">
    <source>
        <dbReference type="ARBA" id="ARBA00034301"/>
    </source>
</evidence>
<name>A0ABU0L7N7_9BACL</name>
<dbReference type="SMART" id="SM00849">
    <property type="entry name" value="Lactamase_B"/>
    <property type="match status" value="1"/>
</dbReference>
<dbReference type="CDD" id="cd07739">
    <property type="entry name" value="metallo-hydrolase-like_MBL-fold"/>
    <property type="match status" value="1"/>
</dbReference>
<feature type="domain" description="Metallo-beta-lactamase" evidence="4">
    <location>
        <begin position="32"/>
        <end position="219"/>
    </location>
</feature>
<dbReference type="Pfam" id="PF00753">
    <property type="entry name" value="Lactamase_B"/>
    <property type="match status" value="1"/>
</dbReference>
<organism evidence="5 6">
    <name type="scientific">Paenibacillus brasilensis</name>
    <dbReference type="NCBI Taxonomy" id="128574"/>
    <lineage>
        <taxon>Bacteria</taxon>
        <taxon>Bacillati</taxon>
        <taxon>Bacillota</taxon>
        <taxon>Bacilli</taxon>
        <taxon>Bacillales</taxon>
        <taxon>Paenibacillaceae</taxon>
        <taxon>Paenibacillus</taxon>
    </lineage>
</organism>
<accession>A0ABU0L7N7</accession>
<comment type="caution">
    <text evidence="5">The sequence shown here is derived from an EMBL/GenBank/DDBJ whole genome shotgun (WGS) entry which is preliminary data.</text>
</comment>
<comment type="function">
    <text evidence="2">Counteracts the endogenous Pycsar antiviral defense system. Phosphodiesterase that enables metal-dependent hydrolysis of host cyclic nucleotide Pycsar defense signals such as cCMP and cUMP.</text>
</comment>
<dbReference type="InterPro" id="IPR036866">
    <property type="entry name" value="RibonucZ/Hydroxyglut_hydro"/>
</dbReference>
<evidence type="ECO:0000259" key="4">
    <source>
        <dbReference type="SMART" id="SM00849"/>
    </source>
</evidence>
<protein>
    <submittedName>
        <fullName evidence="5">Glyoxylase-like metal-dependent hydrolase (Beta-lactamase superfamily II)</fullName>
    </submittedName>
</protein>
<dbReference type="InterPro" id="IPR001279">
    <property type="entry name" value="Metallo-B-lactamas"/>
</dbReference>
<dbReference type="Proteomes" id="UP001242811">
    <property type="component" value="Unassembled WGS sequence"/>
</dbReference>
<evidence type="ECO:0000256" key="1">
    <source>
        <dbReference type="ARBA" id="ARBA00034221"/>
    </source>
</evidence>
<dbReference type="SUPFAM" id="SSF56281">
    <property type="entry name" value="Metallo-hydrolase/oxidoreductase"/>
    <property type="match status" value="1"/>
</dbReference>